<reference evidence="7 8" key="2">
    <citation type="journal article" date="2012" name="BMC Genomics">
        <title>Comparative genomic analysis of Geobacter sulfurreducens KN400, a strain with enhanced capacity for extracellular electron transfer and electricity production.</title>
        <authorList>
            <person name="Butler J.E."/>
            <person name="Young N.D."/>
            <person name="Aklujkar M."/>
            <person name="Lovley D.R."/>
        </authorList>
    </citation>
    <scope>NUCLEOTIDE SEQUENCE [LARGE SCALE GENOMIC DNA]</scope>
    <source>
        <strain evidence="8">ATCC 51573 / DSM 12127 / PCA</strain>
    </source>
</reference>
<dbReference type="CDD" id="cd01948">
    <property type="entry name" value="EAL"/>
    <property type="match status" value="1"/>
</dbReference>
<dbReference type="InterPro" id="IPR001633">
    <property type="entry name" value="EAL_dom"/>
</dbReference>
<dbReference type="PANTHER" id="PTHR44757:SF2">
    <property type="entry name" value="BIOFILM ARCHITECTURE MAINTENANCE PROTEIN MBAA"/>
    <property type="match status" value="1"/>
</dbReference>
<dbReference type="InterPro" id="IPR000014">
    <property type="entry name" value="PAS"/>
</dbReference>
<dbReference type="HOGENOM" id="CLU_000445_70_53_7"/>
<dbReference type="Pfam" id="PF00563">
    <property type="entry name" value="EAL"/>
    <property type="match status" value="1"/>
</dbReference>
<dbReference type="Gene3D" id="3.30.70.270">
    <property type="match status" value="1"/>
</dbReference>
<dbReference type="SMART" id="SM00052">
    <property type="entry name" value="EAL"/>
    <property type="match status" value="1"/>
</dbReference>
<dbReference type="PATRIC" id="fig|243231.5.peg.2540"/>
<dbReference type="NCBIfam" id="TIGR00254">
    <property type="entry name" value="GGDEF"/>
    <property type="match status" value="1"/>
</dbReference>
<dbReference type="PROSITE" id="PS50883">
    <property type="entry name" value="EAL"/>
    <property type="match status" value="1"/>
</dbReference>
<dbReference type="PROSITE" id="PS50887">
    <property type="entry name" value="GGDEF"/>
    <property type="match status" value="1"/>
</dbReference>
<dbReference type="GO" id="GO:0071732">
    <property type="term" value="P:cellular response to nitric oxide"/>
    <property type="evidence" value="ECO:0007669"/>
    <property type="project" value="UniProtKB-ARBA"/>
</dbReference>
<dbReference type="SMART" id="SM00267">
    <property type="entry name" value="GGDEF"/>
    <property type="match status" value="1"/>
</dbReference>
<dbReference type="Pfam" id="PF13426">
    <property type="entry name" value="PAS_9"/>
    <property type="match status" value="1"/>
</dbReference>
<dbReference type="GO" id="GO:0071111">
    <property type="term" value="F:cyclic-guanylate-specific phosphodiesterase activity"/>
    <property type="evidence" value="ECO:0007669"/>
    <property type="project" value="UniProtKB-EC"/>
</dbReference>
<dbReference type="FunCoup" id="Q74A79">
    <property type="interactions" value="292"/>
</dbReference>
<dbReference type="Proteomes" id="UP000000577">
    <property type="component" value="Chromosome"/>
</dbReference>
<evidence type="ECO:0000259" key="5">
    <source>
        <dbReference type="PROSITE" id="PS50883"/>
    </source>
</evidence>
<dbReference type="SMART" id="SM00091">
    <property type="entry name" value="PAS"/>
    <property type="match status" value="1"/>
</dbReference>
<evidence type="ECO:0000259" key="6">
    <source>
        <dbReference type="PROSITE" id="PS50887"/>
    </source>
</evidence>
<dbReference type="SUPFAM" id="SSF141868">
    <property type="entry name" value="EAL domain-like"/>
    <property type="match status" value="1"/>
</dbReference>
<dbReference type="RefSeq" id="WP_010943149.1">
    <property type="nucleotide sequence ID" value="NC_002939.5"/>
</dbReference>
<feature type="transmembrane region" description="Helical" evidence="2">
    <location>
        <begin position="12"/>
        <end position="33"/>
    </location>
</feature>
<dbReference type="eggNOG" id="COG5001">
    <property type="taxonomic scope" value="Bacteria"/>
</dbReference>
<dbReference type="SUPFAM" id="SSF55073">
    <property type="entry name" value="Nucleotide cyclase"/>
    <property type="match status" value="1"/>
</dbReference>
<feature type="transmembrane region" description="Helical" evidence="2">
    <location>
        <begin position="280"/>
        <end position="303"/>
    </location>
</feature>
<evidence type="ECO:0000256" key="1">
    <source>
        <dbReference type="ARBA" id="ARBA00051114"/>
    </source>
</evidence>
<dbReference type="OrthoDB" id="9777298at2"/>
<feature type="domain" description="EAL" evidence="5">
    <location>
        <begin position="609"/>
        <end position="863"/>
    </location>
</feature>
<dbReference type="InterPro" id="IPR035965">
    <property type="entry name" value="PAS-like_dom_sf"/>
</dbReference>
<dbReference type="InterPro" id="IPR000160">
    <property type="entry name" value="GGDEF_dom"/>
</dbReference>
<dbReference type="InterPro" id="IPR007892">
    <property type="entry name" value="CHASE4"/>
</dbReference>
<gene>
    <name evidence="7" type="ordered locus">GSU2511</name>
</gene>
<dbReference type="Gene3D" id="3.30.450.20">
    <property type="entry name" value="PAS domain"/>
    <property type="match status" value="1"/>
</dbReference>
<dbReference type="PROSITE" id="PS50112">
    <property type="entry name" value="PAS"/>
    <property type="match status" value="1"/>
</dbReference>
<keyword evidence="2" id="KW-0812">Transmembrane</keyword>
<evidence type="ECO:0000313" key="7">
    <source>
        <dbReference type="EMBL" id="AAR35884.1"/>
    </source>
</evidence>
<dbReference type="InParanoid" id="Q74A79"/>
<dbReference type="InterPro" id="IPR035919">
    <property type="entry name" value="EAL_sf"/>
</dbReference>
<dbReference type="CDD" id="cd00130">
    <property type="entry name" value="PAS"/>
    <property type="match status" value="1"/>
</dbReference>
<dbReference type="NCBIfam" id="TIGR00229">
    <property type="entry name" value="sensory_box"/>
    <property type="match status" value="1"/>
</dbReference>
<dbReference type="FunFam" id="3.20.20.450:FF:000001">
    <property type="entry name" value="Cyclic di-GMP phosphodiesterase yahA"/>
    <property type="match status" value="1"/>
</dbReference>
<dbReference type="EMBL" id="AE017180">
    <property type="protein sequence ID" value="AAR35884.1"/>
    <property type="molecule type" value="Genomic_DNA"/>
</dbReference>
<evidence type="ECO:0000259" key="3">
    <source>
        <dbReference type="PROSITE" id="PS50112"/>
    </source>
</evidence>
<name>Q74A79_GEOSL</name>
<organism evidence="7 8">
    <name type="scientific">Geobacter sulfurreducens (strain ATCC 51573 / DSM 12127 / PCA)</name>
    <dbReference type="NCBI Taxonomy" id="243231"/>
    <lineage>
        <taxon>Bacteria</taxon>
        <taxon>Pseudomonadati</taxon>
        <taxon>Thermodesulfobacteriota</taxon>
        <taxon>Desulfuromonadia</taxon>
        <taxon>Geobacterales</taxon>
        <taxon>Geobacteraceae</taxon>
        <taxon>Geobacter</taxon>
    </lineage>
</organism>
<dbReference type="InterPro" id="IPR043128">
    <property type="entry name" value="Rev_trsase/Diguanyl_cyclase"/>
</dbReference>
<feature type="domain" description="PAC" evidence="4">
    <location>
        <begin position="385"/>
        <end position="435"/>
    </location>
</feature>
<dbReference type="PROSITE" id="PS50113">
    <property type="entry name" value="PAC"/>
    <property type="match status" value="1"/>
</dbReference>
<accession>Q74A79</accession>
<protein>
    <submittedName>
        <fullName evidence="7">Sensor diguanylate cyclase/phosphodiesterase, CHASE4 and PAS domain-containing</fullName>
    </submittedName>
</protein>
<dbReference type="Gene3D" id="3.20.20.450">
    <property type="entry name" value="EAL domain"/>
    <property type="match status" value="1"/>
</dbReference>
<dbReference type="FunFam" id="3.30.70.270:FF:000001">
    <property type="entry name" value="Diguanylate cyclase domain protein"/>
    <property type="match status" value="1"/>
</dbReference>
<dbReference type="EnsemblBacteria" id="AAR35884">
    <property type="protein sequence ID" value="AAR35884"/>
    <property type="gene ID" value="GSU2511"/>
</dbReference>
<evidence type="ECO:0000256" key="2">
    <source>
        <dbReference type="SAM" id="Phobius"/>
    </source>
</evidence>
<comment type="catalytic activity">
    <reaction evidence="1">
        <text>3',3'-c-di-GMP + H2O = 5'-phosphoguanylyl(3'-&gt;5')guanosine + H(+)</text>
        <dbReference type="Rhea" id="RHEA:24902"/>
        <dbReference type="ChEBI" id="CHEBI:15377"/>
        <dbReference type="ChEBI" id="CHEBI:15378"/>
        <dbReference type="ChEBI" id="CHEBI:58754"/>
        <dbReference type="ChEBI" id="CHEBI:58805"/>
        <dbReference type="EC" id="3.1.4.52"/>
    </reaction>
    <physiologicalReaction direction="left-to-right" evidence="1">
        <dbReference type="Rhea" id="RHEA:24903"/>
    </physiologicalReaction>
</comment>
<dbReference type="InterPro" id="IPR000700">
    <property type="entry name" value="PAS-assoc_C"/>
</dbReference>
<sequence length="873" mass="97405">MVAFFTQYSRPAKILLGITGLLLAILLVLFFGVRHILVDSFTEVESRDMCKNVERATSIIADELDKLSTICTDYSGWDDAYQFVRDRNSDFIASNLTIEIYPKLRLNALVYLNSRADVVYGRGFDRASGKYEPLPAGLEEHLKPGAKLVSLTTPDQHVSGIVTLPEGPFLVAARPVLTSKYAGPVRGVLVLGRLLDKEEVMRLSETIHIPLEIHTADDATLPPDFAAVRGELAQGAPVVLRRADSKMIAGYAAIPDIYGKPALLLRVDAPRSIYQEGKKAVTYFLTWFAVVGVCFAFIINLFWRRLLESLQQGRRSEERNRLVVERTNQAILLLEPGAGTIIDANPATCVLLGFSRNELTGADIHALLSGPVQEVDSELERCLRETRELSLCHRDGAELVVEAMATQVPHGDDQALCLMFHDITDRRRFQEELLHQATHDTLTGLPNRSLLEDRLNQAVAGARRRGQMVALLMFDLDNFKVVNDTLGHTAGDQLLRSVAARIRSFVRNCDTFARLGGDEFVIVLTNLTRMDDAVTVAESFRNLLAMPFFLGGREIFITASMGISLFPDDGDTMEALIKKADTAMYHIKESGRNSFQFFAEEMNQKVNARLTIETGLRRALEKGEMLLHYQPRLEPGTGAVVGMEALVRWNSPDMGLISPADFIPIAEDSGLIVEIGDWVLATACCQALEWHRMGHDSLRVSVNISARQFVGHDFVDRVVRIIEQSGLSPHFVELELTETALTHNVDETVKIMNRLRERGITISIDDFGTGYSSLNYLKRFPVDVLKIDKSFIDDMVKRREDAAIVATIIGIAHHMHMKVVAEGVETAEQMKLLMEGNCEEIQGFYFSRPLPPEEFERYIAGRTVPLLPAAPRE</sequence>
<dbReference type="CDD" id="cd01949">
    <property type="entry name" value="GGDEF"/>
    <property type="match status" value="1"/>
</dbReference>
<dbReference type="Pfam" id="PF00990">
    <property type="entry name" value="GGDEF"/>
    <property type="match status" value="1"/>
</dbReference>
<dbReference type="STRING" id="243231.GSU2511"/>
<dbReference type="SUPFAM" id="SSF55785">
    <property type="entry name" value="PYP-like sensor domain (PAS domain)"/>
    <property type="match status" value="1"/>
</dbReference>
<dbReference type="PANTHER" id="PTHR44757">
    <property type="entry name" value="DIGUANYLATE CYCLASE DGCP"/>
    <property type="match status" value="1"/>
</dbReference>
<keyword evidence="2" id="KW-1133">Transmembrane helix</keyword>
<proteinExistence type="predicted"/>
<keyword evidence="2" id="KW-0472">Membrane</keyword>
<feature type="domain" description="PAS" evidence="3">
    <location>
        <begin position="316"/>
        <end position="386"/>
    </location>
</feature>
<dbReference type="InterPro" id="IPR052155">
    <property type="entry name" value="Biofilm_reg_signaling"/>
</dbReference>
<dbReference type="InterPro" id="IPR029787">
    <property type="entry name" value="Nucleotide_cyclase"/>
</dbReference>
<dbReference type="SMR" id="Q74A79"/>
<reference evidence="7 8" key="1">
    <citation type="journal article" date="2003" name="Science">
        <title>Genome of Geobacter sulfurreducens: metal reduction in subsurface environments.</title>
        <authorList>
            <person name="Methe B.A."/>
            <person name="Nelson K.E."/>
            <person name="Eisen J.A."/>
            <person name="Paulsen I.T."/>
            <person name="Nelson W."/>
            <person name="Heidelberg J.F."/>
            <person name="Wu D."/>
            <person name="Wu M."/>
            <person name="Ward N."/>
            <person name="Beanan M.J."/>
            <person name="Dodson R.J."/>
            <person name="Madupu R."/>
            <person name="Brinkac L.M."/>
            <person name="Daugherty S.C."/>
            <person name="DeBoy R.T."/>
            <person name="Durkin A.S."/>
            <person name="Gwinn M."/>
            <person name="Kolonay J.F."/>
            <person name="Sullivan S.A."/>
            <person name="Haft D.H."/>
            <person name="Selengut J."/>
            <person name="Davidsen T.M."/>
            <person name="Zafar N."/>
            <person name="White O."/>
            <person name="Tran B."/>
            <person name="Romero C."/>
            <person name="Forberger H.A."/>
            <person name="Weidman J."/>
            <person name="Khouri H."/>
            <person name="Feldblyum T.V."/>
            <person name="Utterback T.R."/>
            <person name="Van Aken S.E."/>
            <person name="Lovley D.R."/>
            <person name="Fraser C.M."/>
        </authorList>
    </citation>
    <scope>NUCLEOTIDE SEQUENCE [LARGE SCALE GENOMIC DNA]</scope>
    <source>
        <strain evidence="8">ATCC 51573 / DSM 12127 / PCA</strain>
    </source>
</reference>
<evidence type="ECO:0000259" key="4">
    <source>
        <dbReference type="PROSITE" id="PS50113"/>
    </source>
</evidence>
<dbReference type="Pfam" id="PF05228">
    <property type="entry name" value="CHASE4"/>
    <property type="match status" value="1"/>
</dbReference>
<dbReference type="AlphaFoldDB" id="Q74A79"/>
<feature type="domain" description="GGDEF" evidence="6">
    <location>
        <begin position="467"/>
        <end position="600"/>
    </location>
</feature>
<keyword evidence="8" id="KW-1185">Reference proteome</keyword>
<evidence type="ECO:0000313" key="8">
    <source>
        <dbReference type="Proteomes" id="UP000000577"/>
    </source>
</evidence>
<dbReference type="KEGG" id="gsu:GSU2511"/>